<name>A0A2S4KKZ6_9HYPO</name>
<feature type="region of interest" description="Disordered" evidence="1">
    <location>
        <begin position="170"/>
        <end position="210"/>
    </location>
</feature>
<evidence type="ECO:0000256" key="2">
    <source>
        <dbReference type="SAM" id="Phobius"/>
    </source>
</evidence>
<keyword evidence="4" id="KW-1185">Reference proteome</keyword>
<accession>A0A2S4KKZ6</accession>
<gene>
    <name evidence="3" type="ORF">TPAR_08918</name>
</gene>
<comment type="caution">
    <text evidence="3">The sequence shown here is derived from an EMBL/GenBank/DDBJ whole genome shotgun (WGS) entry which is preliminary data.</text>
</comment>
<dbReference type="OrthoDB" id="446723at2759"/>
<protein>
    <submittedName>
        <fullName evidence="3">Abhydrolase domain containing protein 12</fullName>
    </submittedName>
</protein>
<keyword evidence="3" id="KW-0378">Hydrolase</keyword>
<keyword evidence="2" id="KW-0472">Membrane</keyword>
<dbReference type="AlphaFoldDB" id="A0A2S4KKZ6"/>
<evidence type="ECO:0000313" key="4">
    <source>
        <dbReference type="Proteomes" id="UP000237481"/>
    </source>
</evidence>
<proteinExistence type="predicted"/>
<dbReference type="STRING" id="94208.A0A2S4KKZ6"/>
<organism evidence="3 4">
    <name type="scientific">Tolypocladium paradoxum</name>
    <dbReference type="NCBI Taxonomy" id="94208"/>
    <lineage>
        <taxon>Eukaryota</taxon>
        <taxon>Fungi</taxon>
        <taxon>Dikarya</taxon>
        <taxon>Ascomycota</taxon>
        <taxon>Pezizomycotina</taxon>
        <taxon>Sordariomycetes</taxon>
        <taxon>Hypocreomycetidae</taxon>
        <taxon>Hypocreales</taxon>
        <taxon>Ophiocordycipitaceae</taxon>
        <taxon>Tolypocladium</taxon>
    </lineage>
</organism>
<feature type="transmembrane region" description="Helical" evidence="2">
    <location>
        <begin position="6"/>
        <end position="35"/>
    </location>
</feature>
<keyword evidence="2" id="KW-0812">Transmembrane</keyword>
<keyword evidence="2" id="KW-1133">Transmembrane helix</keyword>
<dbReference type="Proteomes" id="UP000237481">
    <property type="component" value="Unassembled WGS sequence"/>
</dbReference>
<evidence type="ECO:0000256" key="1">
    <source>
        <dbReference type="SAM" id="MobiDB-lite"/>
    </source>
</evidence>
<sequence>METGLASLLQLAVCAAATIGALYGLLLLLLGVSFIQRQVVYLNRMAWNDPRMPTILNNGGDPFPPHLTTKDGHTLHAGHVLPAKPYCRHASRLAQEPAGLAPAITTRLSVELLRDDLDSLLVLYFHGAGGSIASGWRPASYRAMSALEPERIHQLPSIIERLARAAARHRRTNSSSTPMGDEGGAGAAIAHRPLRPVPRDRSCNGTGSPLRHERGAAATFFGIVLVAPFADVEQLNDGVGCLGRMLNASRQLYMLQT</sequence>
<reference evidence="3 4" key="1">
    <citation type="submission" date="2018-01" db="EMBL/GenBank/DDBJ databases">
        <title>Harnessing the power of phylogenomics to disentangle the directionality and signatures of interkingdom host jumping in the parasitic fungal genus Tolypocladium.</title>
        <authorList>
            <person name="Quandt C.A."/>
            <person name="Patterson W."/>
            <person name="Spatafora J.W."/>
        </authorList>
    </citation>
    <scope>NUCLEOTIDE SEQUENCE [LARGE SCALE GENOMIC DNA]</scope>
    <source>
        <strain evidence="3 4">NRBC 100945</strain>
    </source>
</reference>
<dbReference type="GO" id="GO:0016787">
    <property type="term" value="F:hydrolase activity"/>
    <property type="evidence" value="ECO:0007669"/>
    <property type="project" value="UniProtKB-KW"/>
</dbReference>
<evidence type="ECO:0000313" key="3">
    <source>
        <dbReference type="EMBL" id="POR30853.1"/>
    </source>
</evidence>
<dbReference type="EMBL" id="PKSG01001136">
    <property type="protein sequence ID" value="POR30853.1"/>
    <property type="molecule type" value="Genomic_DNA"/>
</dbReference>